<feature type="transmembrane region" description="Helical" evidence="6">
    <location>
        <begin position="449"/>
        <end position="469"/>
    </location>
</feature>
<dbReference type="NCBIfam" id="TIGR00360">
    <property type="entry name" value="ComEC_N-term"/>
    <property type="match status" value="1"/>
</dbReference>
<evidence type="ECO:0000256" key="4">
    <source>
        <dbReference type="ARBA" id="ARBA00022989"/>
    </source>
</evidence>
<reference evidence="9 10" key="1">
    <citation type="journal article" date="2007" name="Photosyn. Res.">
        <title>Complete nucleotide sequence of the freshwater unicellular cyanobacterium Synechococcus elongatus PCC 6301 chromosome: gene content and organization.</title>
        <authorList>
            <person name="Sugita C."/>
            <person name="Ogata K."/>
            <person name="Shikata M."/>
            <person name="Jikuya H."/>
            <person name="Takano J."/>
            <person name="Furumichi M."/>
            <person name="Kanehisa M."/>
            <person name="Omata T."/>
            <person name="Sugiura M."/>
            <person name="Sugita M."/>
        </authorList>
    </citation>
    <scope>NUCLEOTIDE SEQUENCE [LARGE SCALE GENOMIC DNA]</scope>
    <source>
        <strain evidence="10">ATCC 27144 / PCC 6301 / SAUG 1402/1</strain>
    </source>
</reference>
<dbReference type="InterPro" id="IPR025405">
    <property type="entry name" value="DUF4131"/>
</dbReference>
<proteinExistence type="predicted"/>
<evidence type="ECO:0000313" key="9">
    <source>
        <dbReference type="EMBL" id="BAD79836.1"/>
    </source>
</evidence>
<evidence type="ECO:0000259" key="8">
    <source>
        <dbReference type="Pfam" id="PF13567"/>
    </source>
</evidence>
<accession>A0A0H3K3Q6</accession>
<name>A0A0H3K3Q6_SYNP6</name>
<keyword evidence="2" id="KW-1003">Cell membrane</keyword>
<dbReference type="EMBL" id="AP008231">
    <property type="protein sequence ID" value="BAD79836.1"/>
    <property type="molecule type" value="Genomic_DNA"/>
</dbReference>
<feature type="transmembrane region" description="Helical" evidence="6">
    <location>
        <begin position="475"/>
        <end position="495"/>
    </location>
</feature>
<evidence type="ECO:0000256" key="6">
    <source>
        <dbReference type="SAM" id="Phobius"/>
    </source>
</evidence>
<feature type="transmembrane region" description="Helical" evidence="6">
    <location>
        <begin position="356"/>
        <end position="373"/>
    </location>
</feature>
<dbReference type="Pfam" id="PF03772">
    <property type="entry name" value="Competence"/>
    <property type="match status" value="1"/>
</dbReference>
<feature type="domain" description="DUF4131" evidence="8">
    <location>
        <begin position="32"/>
        <end position="197"/>
    </location>
</feature>
<evidence type="ECO:0000259" key="7">
    <source>
        <dbReference type="Pfam" id="PF03772"/>
    </source>
</evidence>
<feature type="transmembrane region" description="Helical" evidence="6">
    <location>
        <begin position="385"/>
        <end position="403"/>
    </location>
</feature>
<dbReference type="InterPro" id="IPR004477">
    <property type="entry name" value="ComEC_N"/>
</dbReference>
<feature type="transmembrane region" description="Helical" evidence="6">
    <location>
        <begin position="63"/>
        <end position="80"/>
    </location>
</feature>
<dbReference type="KEGG" id="syc:syc1646_c"/>
<evidence type="ECO:0000313" key="10">
    <source>
        <dbReference type="Proteomes" id="UP000001175"/>
    </source>
</evidence>
<keyword evidence="5 6" id="KW-0472">Membrane</keyword>
<feature type="transmembrane region" description="Helical" evidence="6">
    <location>
        <begin position="288"/>
        <end position="311"/>
    </location>
</feature>
<feature type="transmembrane region" description="Helical" evidence="6">
    <location>
        <begin position="9"/>
        <end position="25"/>
    </location>
</feature>
<evidence type="ECO:0000256" key="3">
    <source>
        <dbReference type="ARBA" id="ARBA00022692"/>
    </source>
</evidence>
<gene>
    <name evidence="9" type="primary">comE</name>
    <name evidence="9" type="ordered locus">syc1646_c</name>
</gene>
<evidence type="ECO:0000256" key="1">
    <source>
        <dbReference type="ARBA" id="ARBA00004651"/>
    </source>
</evidence>
<dbReference type="eggNOG" id="COG0658">
    <property type="taxonomic scope" value="Bacteria"/>
</dbReference>
<dbReference type="InterPro" id="IPR052159">
    <property type="entry name" value="Competence_DNA_uptake"/>
</dbReference>
<evidence type="ECO:0000256" key="2">
    <source>
        <dbReference type="ARBA" id="ARBA00022475"/>
    </source>
</evidence>
<dbReference type="PANTHER" id="PTHR30619">
    <property type="entry name" value="DNA INTERNALIZATION/COMPETENCE PROTEIN COMEC/REC2"/>
    <property type="match status" value="1"/>
</dbReference>
<organism evidence="9 10">
    <name type="scientific">Synechococcus sp. (strain ATCC 27144 / PCC 6301 / SAUG 1402/1)</name>
    <name type="common">Anacystis nidulans</name>
    <dbReference type="NCBI Taxonomy" id="269084"/>
    <lineage>
        <taxon>Bacteria</taxon>
        <taxon>Bacillati</taxon>
        <taxon>Cyanobacteriota</taxon>
        <taxon>Cyanophyceae</taxon>
        <taxon>Synechococcales</taxon>
        <taxon>Synechococcaceae</taxon>
        <taxon>Synechococcus</taxon>
    </lineage>
</organism>
<feature type="domain" description="ComEC/Rec2-related protein" evidence="7">
    <location>
        <begin position="248"/>
        <end position="499"/>
    </location>
</feature>
<feature type="transmembrane region" description="Helical" evidence="6">
    <location>
        <begin position="507"/>
        <end position="524"/>
    </location>
</feature>
<sequence>MDGSMAPTAVYLCCAFAIAGFFLASQSPLPVGWVFAGLLWAAIAIGGYPCLPRKSQRRIPLRFWLWAAIALYAAGFWFYLRLPTPSATDISRWADQGSGVLVGTISDRPRLQTNGQSFTLTAQTWSPNPAETELRLPPSQGLQGQVAVRLTQAVTGLQPGQTVVLEGELRSLQAPRNPAGFDRQRYLQRQSIFSEFRGQLLKEDNPPLWSLEPVRRRILAAFQQGLGSDQGSALAALSFGNGLARLPGNLPEDFLRCGLAHATAASGFQVALLLGLTLACCRGLSPRWQAAIGTLTLISFLGIAGSSASLLRAFLMGEIQLWALLRQRSPQTLPTLLLVATALLLWQPLWIEDLGFQFSFLATLGLVVSVRPITDRLDWLPPRLAILIAVPLAATLWTLPLQLHAFGTLSPYAIPANVLVTPLLASLGMGGVWAGLLSLIWLPLGSVAAWLLSAPLWLLISLVSTIANLPGATWATGQIALIVVLLCYLSYALLLTWPRLRRRWRSLAVALIAIVLLPGLAQAATQQEILFLNSDGPLAVVRDRGQVGLVCGASDRSLRWDLQPYLEQQGINQLDWVLQLSDRCTVQEQWPIRQIFSSQSLQPGQTIQWPNLKLEWLSRTPNLWQLSWQGEQWLWLFQRGSDRWSSQDLPPLPPQTWLWSASDRLPQGWLQSGQIQGWISSSSAPTGMHTSDTPALQPNGRTRHQAWRWSLRGSLQPAIAQQARPGLL</sequence>
<keyword evidence="4 6" id="KW-1133">Transmembrane helix</keyword>
<keyword evidence="3 6" id="KW-0812">Transmembrane</keyword>
<evidence type="ECO:0000256" key="5">
    <source>
        <dbReference type="ARBA" id="ARBA00023136"/>
    </source>
</evidence>
<feature type="transmembrane region" description="Helical" evidence="6">
    <location>
        <begin position="423"/>
        <end position="442"/>
    </location>
</feature>
<feature type="transmembrane region" description="Helical" evidence="6">
    <location>
        <begin position="31"/>
        <end position="51"/>
    </location>
</feature>
<protein>
    <submittedName>
        <fullName evidence="9">Competence protein ComE</fullName>
    </submittedName>
</protein>
<feature type="transmembrane region" description="Helical" evidence="6">
    <location>
        <begin position="332"/>
        <end position="350"/>
    </location>
</feature>
<dbReference type="AlphaFoldDB" id="A0A0H3K3Q6"/>
<dbReference type="PANTHER" id="PTHR30619:SF1">
    <property type="entry name" value="RECOMBINATION PROTEIN 2"/>
    <property type="match status" value="1"/>
</dbReference>
<comment type="subcellular location">
    <subcellularLocation>
        <location evidence="1">Cell membrane</location>
        <topology evidence="1">Multi-pass membrane protein</topology>
    </subcellularLocation>
</comment>
<dbReference type="Pfam" id="PF13567">
    <property type="entry name" value="DUF4131"/>
    <property type="match status" value="1"/>
</dbReference>
<dbReference type="GO" id="GO:0005886">
    <property type="term" value="C:plasma membrane"/>
    <property type="evidence" value="ECO:0007669"/>
    <property type="project" value="UniProtKB-SubCell"/>
</dbReference>
<dbReference type="Proteomes" id="UP000001175">
    <property type="component" value="Chromosome"/>
</dbReference>